<keyword evidence="3" id="KW-1185">Reference proteome</keyword>
<protein>
    <submittedName>
        <fullName evidence="2">Uncharacterized protein</fullName>
    </submittedName>
</protein>
<evidence type="ECO:0000256" key="1">
    <source>
        <dbReference type="SAM" id="MobiDB-lite"/>
    </source>
</evidence>
<evidence type="ECO:0000313" key="2">
    <source>
        <dbReference type="EMBL" id="KAJ1174872.1"/>
    </source>
</evidence>
<sequence>MSPTLRYFISFPGDGVVLGLVVRLRRITKMIGRLRWGGRQHSDRRTQLQPRQPSLPARVHCLTAPPHDAAHMTVAPARGPRSPEERLQPKELGRVARVQVASAGRRAPPALPPRCYSGR</sequence>
<organism evidence="2 3">
    <name type="scientific">Pleurodeles waltl</name>
    <name type="common">Iberian ribbed newt</name>
    <dbReference type="NCBI Taxonomy" id="8319"/>
    <lineage>
        <taxon>Eukaryota</taxon>
        <taxon>Metazoa</taxon>
        <taxon>Chordata</taxon>
        <taxon>Craniata</taxon>
        <taxon>Vertebrata</taxon>
        <taxon>Euteleostomi</taxon>
        <taxon>Amphibia</taxon>
        <taxon>Batrachia</taxon>
        <taxon>Caudata</taxon>
        <taxon>Salamandroidea</taxon>
        <taxon>Salamandridae</taxon>
        <taxon>Pleurodelinae</taxon>
        <taxon>Pleurodeles</taxon>
    </lineage>
</organism>
<reference evidence="2" key="1">
    <citation type="journal article" date="2022" name="bioRxiv">
        <title>Sequencing and chromosome-scale assembly of the giantPleurodeles waltlgenome.</title>
        <authorList>
            <person name="Brown T."/>
            <person name="Elewa A."/>
            <person name="Iarovenko S."/>
            <person name="Subramanian E."/>
            <person name="Araus A.J."/>
            <person name="Petzold A."/>
            <person name="Susuki M."/>
            <person name="Suzuki K.-i.T."/>
            <person name="Hayashi T."/>
            <person name="Toyoda A."/>
            <person name="Oliveira C."/>
            <person name="Osipova E."/>
            <person name="Leigh N.D."/>
            <person name="Simon A."/>
            <person name="Yun M.H."/>
        </authorList>
    </citation>
    <scope>NUCLEOTIDE SEQUENCE</scope>
    <source>
        <strain evidence="2">20211129_DDA</strain>
        <tissue evidence="2">Liver</tissue>
    </source>
</reference>
<dbReference type="EMBL" id="JANPWB010000006">
    <property type="protein sequence ID" value="KAJ1174872.1"/>
    <property type="molecule type" value="Genomic_DNA"/>
</dbReference>
<accession>A0AAV7TGD3</accession>
<name>A0AAV7TGD3_PLEWA</name>
<feature type="region of interest" description="Disordered" evidence="1">
    <location>
        <begin position="66"/>
        <end position="91"/>
    </location>
</feature>
<evidence type="ECO:0000313" key="3">
    <source>
        <dbReference type="Proteomes" id="UP001066276"/>
    </source>
</evidence>
<proteinExistence type="predicted"/>
<feature type="compositionally biased region" description="Basic and acidic residues" evidence="1">
    <location>
        <begin position="81"/>
        <end position="91"/>
    </location>
</feature>
<feature type="region of interest" description="Disordered" evidence="1">
    <location>
        <begin position="100"/>
        <end position="119"/>
    </location>
</feature>
<dbReference type="Proteomes" id="UP001066276">
    <property type="component" value="Chromosome 3_2"/>
</dbReference>
<gene>
    <name evidence="2" type="ORF">NDU88_000163</name>
</gene>
<dbReference type="AlphaFoldDB" id="A0AAV7TGD3"/>
<comment type="caution">
    <text evidence="2">The sequence shown here is derived from an EMBL/GenBank/DDBJ whole genome shotgun (WGS) entry which is preliminary data.</text>
</comment>